<dbReference type="InterPro" id="IPR036388">
    <property type="entry name" value="WH-like_DNA-bd_sf"/>
</dbReference>
<name>A0A6J6X6T7_9ZZZZ</name>
<proteinExistence type="predicted"/>
<sequence length="134" mass="14956">MWLDRAGYYAQLQAATGQANMDVTAWVQWFVGCVHKAADATCEHIQLAMRKTRFWAELREQHPELTPTQTKAINKLFDVGPDGFANGISTEKYVNLCRVSRATAYRELTALCDMGVLVQTGVGRGTRYLLAGEN</sequence>
<dbReference type="SUPFAM" id="SSF46785">
    <property type="entry name" value="Winged helix' DNA-binding domain"/>
    <property type="match status" value="1"/>
</dbReference>
<dbReference type="Gene3D" id="1.10.10.10">
    <property type="entry name" value="Winged helix-like DNA-binding domain superfamily/Winged helix DNA-binding domain"/>
    <property type="match status" value="1"/>
</dbReference>
<dbReference type="AlphaFoldDB" id="A0A6J6X6T7"/>
<dbReference type="EMBL" id="CAFAAI010000054">
    <property type="protein sequence ID" value="CAB4791184.1"/>
    <property type="molecule type" value="Genomic_DNA"/>
</dbReference>
<protein>
    <submittedName>
        <fullName evidence="1">Unannotated protein</fullName>
    </submittedName>
</protein>
<dbReference type="InterPro" id="IPR036390">
    <property type="entry name" value="WH_DNA-bd_sf"/>
</dbReference>
<evidence type="ECO:0000313" key="1">
    <source>
        <dbReference type="EMBL" id="CAB4791184.1"/>
    </source>
</evidence>
<dbReference type="PROSITE" id="PS51257">
    <property type="entry name" value="PROKAR_LIPOPROTEIN"/>
    <property type="match status" value="1"/>
</dbReference>
<accession>A0A6J6X6T7</accession>
<gene>
    <name evidence="1" type="ORF">UFOPK2992_00449</name>
</gene>
<reference evidence="1" key="1">
    <citation type="submission" date="2020-05" db="EMBL/GenBank/DDBJ databases">
        <authorList>
            <person name="Chiriac C."/>
            <person name="Salcher M."/>
            <person name="Ghai R."/>
            <person name="Kavagutti S V."/>
        </authorList>
    </citation>
    <scope>NUCLEOTIDE SEQUENCE</scope>
</reference>
<organism evidence="1">
    <name type="scientific">freshwater metagenome</name>
    <dbReference type="NCBI Taxonomy" id="449393"/>
    <lineage>
        <taxon>unclassified sequences</taxon>
        <taxon>metagenomes</taxon>
        <taxon>ecological metagenomes</taxon>
    </lineage>
</organism>